<dbReference type="InterPro" id="IPR023614">
    <property type="entry name" value="Porin_dom_sf"/>
</dbReference>
<dbReference type="Gene3D" id="2.40.160.10">
    <property type="entry name" value="Porin"/>
    <property type="match status" value="1"/>
</dbReference>
<evidence type="ECO:0008006" key="4">
    <source>
        <dbReference type="Google" id="ProtNLM"/>
    </source>
</evidence>
<keyword evidence="1" id="KW-0732">Signal</keyword>
<evidence type="ECO:0000313" key="3">
    <source>
        <dbReference type="Proteomes" id="UP000278756"/>
    </source>
</evidence>
<dbReference type="EMBL" id="AP018827">
    <property type="protein sequence ID" value="BBF79651.1"/>
    <property type="molecule type" value="Genomic_DNA"/>
</dbReference>
<dbReference type="AlphaFoldDB" id="A0A3G9G1K6"/>
<proteinExistence type="predicted"/>
<reference evidence="3" key="2">
    <citation type="journal article" date="2017" name="Plant Physiol. Biochem.">
        <title>Differential oxidative and antioxidative response of duckweed Lemna minor toward plant growth promoting/inhibiting bacteria.</title>
        <authorList>
            <person name="Ishizawa H."/>
            <person name="Kuroda M."/>
            <person name="Morikawa M."/>
            <person name="Ike M."/>
        </authorList>
    </citation>
    <scope>NUCLEOTIDE SEQUENCE [LARGE SCALE GENOMIC DNA]</scope>
    <source>
        <strain evidence="3">M6</strain>
    </source>
</reference>
<accession>A0A3G9G1K6</accession>
<dbReference type="SUPFAM" id="SSF56935">
    <property type="entry name" value="Porins"/>
    <property type="match status" value="1"/>
</dbReference>
<evidence type="ECO:0000313" key="2">
    <source>
        <dbReference type="EMBL" id="BBF79651.1"/>
    </source>
</evidence>
<sequence>MAVEQEPFVRLSAASSVIALLSFAAPAAMAAPTSNLIADWSDDVTEALQGWKLSGQLTAATDSTSKGVSETQGNGQVGMALTATRNWFYASARYKNYKGSDGSDYQSGLAVGGKWTLGKATLNSQIIYKVNDGARPGSDTHFVEWQSEASRAFGRTTLKALTIWSPDSSGATQEAVYYELGAVQKLSDRWSVSGGLGERRTEPKRTYTAWNAGATLTLNARTTLDLRYYDTNRHEYSKAHGDRLVLALQRRF</sequence>
<feature type="signal peptide" evidence="1">
    <location>
        <begin position="1"/>
        <end position="30"/>
    </location>
</feature>
<evidence type="ECO:0000256" key="1">
    <source>
        <dbReference type="SAM" id="SignalP"/>
    </source>
</evidence>
<gene>
    <name evidence="2" type="ORF">EM6_0220</name>
</gene>
<reference evidence="3" key="1">
    <citation type="journal article" date="2017" name="Biotechnol. Biofuels">
        <title>Evaluation of environmental bacterial communities as a factor affecting the growth of duckweed Lemna minor.</title>
        <authorList>
            <person name="Ishizawa H."/>
            <person name="Kuroda M."/>
            <person name="Morikawa M."/>
            <person name="Ike M."/>
        </authorList>
    </citation>
    <scope>NUCLEOTIDE SEQUENCE [LARGE SCALE GENOMIC DNA]</scope>
    <source>
        <strain evidence="3">M6</strain>
    </source>
</reference>
<protein>
    <recommendedName>
        <fullName evidence="4">Porin</fullName>
    </recommendedName>
</protein>
<name>A0A3G9G1K6_9CAUL</name>
<feature type="chain" id="PRO_5017994676" description="Porin" evidence="1">
    <location>
        <begin position="31"/>
        <end position="252"/>
    </location>
</feature>
<dbReference type="Proteomes" id="UP000278756">
    <property type="component" value="Chromosome 1"/>
</dbReference>
<organism evidence="2 3">
    <name type="scientific">Asticcacaulis excentricus</name>
    <dbReference type="NCBI Taxonomy" id="78587"/>
    <lineage>
        <taxon>Bacteria</taxon>
        <taxon>Pseudomonadati</taxon>
        <taxon>Pseudomonadota</taxon>
        <taxon>Alphaproteobacteria</taxon>
        <taxon>Caulobacterales</taxon>
        <taxon>Caulobacteraceae</taxon>
        <taxon>Asticcacaulis</taxon>
    </lineage>
</organism>